<dbReference type="Proteomes" id="UP000664032">
    <property type="component" value="Unassembled WGS sequence"/>
</dbReference>
<evidence type="ECO:0000313" key="2">
    <source>
        <dbReference type="Proteomes" id="UP000664032"/>
    </source>
</evidence>
<dbReference type="EMBL" id="JAFIQS020000005">
    <property type="protein sequence ID" value="KAH9481921.1"/>
    <property type="molecule type" value="Genomic_DNA"/>
</dbReference>
<comment type="caution">
    <text evidence="1">The sequence shown here is derived from an EMBL/GenBank/DDBJ whole genome shotgun (WGS) entry which is preliminary data.</text>
</comment>
<proteinExistence type="predicted"/>
<sequence>MAKSKFFSKIVTNASRTSSMLWLGGEVVCDICIAVCMFHLLRRAKVEKTGSTRNHAQRIIKLTVETGGMTATVALLDVLLILIHRGAKYDYQPTTAAVSKLYSNTLLLSLNSRVNPSPQPLLLGPRSYSTPVSFCETSCHHTTTDNLFGSRSANTNSTLQSRR</sequence>
<accession>A0ACB8H257</accession>
<keyword evidence="2" id="KW-1185">Reference proteome</keyword>
<reference evidence="1" key="1">
    <citation type="submission" date="2021-10" db="EMBL/GenBank/DDBJ databases">
        <title>Psilocybe cubensis genome.</title>
        <authorList>
            <person name="Mckernan K.J."/>
            <person name="Crawford S."/>
            <person name="Trippe A."/>
            <person name="Kane L.T."/>
            <person name="Mclaughlin S."/>
        </authorList>
    </citation>
    <scope>NUCLEOTIDE SEQUENCE</scope>
    <source>
        <strain evidence="1">MGC-MH-2018</strain>
    </source>
</reference>
<name>A0ACB8H257_PSICU</name>
<gene>
    <name evidence="1" type="ORF">JR316_0006451</name>
</gene>
<protein>
    <submittedName>
        <fullName evidence="1">Uncharacterized protein</fullName>
    </submittedName>
</protein>
<evidence type="ECO:0000313" key="1">
    <source>
        <dbReference type="EMBL" id="KAH9481921.1"/>
    </source>
</evidence>
<organism evidence="1 2">
    <name type="scientific">Psilocybe cubensis</name>
    <name type="common">Psychedelic mushroom</name>
    <name type="synonym">Stropharia cubensis</name>
    <dbReference type="NCBI Taxonomy" id="181762"/>
    <lineage>
        <taxon>Eukaryota</taxon>
        <taxon>Fungi</taxon>
        <taxon>Dikarya</taxon>
        <taxon>Basidiomycota</taxon>
        <taxon>Agaricomycotina</taxon>
        <taxon>Agaricomycetes</taxon>
        <taxon>Agaricomycetidae</taxon>
        <taxon>Agaricales</taxon>
        <taxon>Agaricineae</taxon>
        <taxon>Strophariaceae</taxon>
        <taxon>Psilocybe</taxon>
    </lineage>
</organism>